<name>A0A250X9M7_9CHLO</name>
<dbReference type="EMBL" id="BEGY01000046">
    <property type="protein sequence ID" value="GAX79813.1"/>
    <property type="molecule type" value="Genomic_DNA"/>
</dbReference>
<feature type="coiled-coil region" evidence="1">
    <location>
        <begin position="37"/>
        <end position="64"/>
    </location>
</feature>
<dbReference type="SUPFAM" id="SSF57997">
    <property type="entry name" value="Tropomyosin"/>
    <property type="match status" value="1"/>
</dbReference>
<dbReference type="Proteomes" id="UP000232323">
    <property type="component" value="Unassembled WGS sequence"/>
</dbReference>
<feature type="compositionally biased region" description="Polar residues" evidence="2">
    <location>
        <begin position="743"/>
        <end position="783"/>
    </location>
</feature>
<sequence>MTAILGNDDIFNSGSIADNVEQFTPFTFDAAPLQKLLSHLVKQIETCQQENLALRNELNDLKVGQRLSTLEQSIQELADQQRPDAGYGGYAMFPPPGAYVQQAYFPPPSAQLVQQPQMGLDLPQEPATASAGEVAPPVDPKISMDGSVSSITSPALPVAPAQRKMLAAENGHRTSIRGGVGGAFMMNPGAVMITTPQSVGAGGGVMMSANGVMMGGPMMGGGGDWILFEFNQVKERMTQMERKAEALWHVQEKEQEMKGVTDRLVNDLDSIRSSIQDMSGSLKSSQHSIDRLEATGASATSNIQLLTDRLVAVDAELKKNAEEKRESAAKLENNVNLIWDQIRHMENSFSQRLTLAETSQVSTLQEVDEIKESAGEVLGRVEDVKRHIAALESKLESFNTQVAAAISPLHNSMSDVKVRLEDLSNKKLDIIAAVSLDDVNTAVSRAIDHADRRADNIIKSIGAMEGRVEELNDVKANKSDVVMTTDLEALLTAHAAELDRHLEGLKEEIMRLVSAKADKEELGALDVKLGARIGSLENAILKGLKAISDKVSAALAEKLDLLRFNEFKLQVRAILADVEDRLRDWSPVAKAYKVPLDGTGNLGASSCLCCDSRVRSVKDIQSMGFNSTDKVFSPERLPMTEGLLPSIQRSPEVAAHNNARYLSKKKESHEQMKRQAANIPEGIPGVSAAARAGSAHGGVSVMDGSVLPVGEGAQKGVKVDVETISGSIAQGRLPTKKPVPQALRSQQKSPSDLNGSWEGSGTSPGRESSLTEHLQINNKPHSP</sequence>
<organism evidence="3 4">
    <name type="scientific">Chlamydomonas eustigma</name>
    <dbReference type="NCBI Taxonomy" id="1157962"/>
    <lineage>
        <taxon>Eukaryota</taxon>
        <taxon>Viridiplantae</taxon>
        <taxon>Chlorophyta</taxon>
        <taxon>core chlorophytes</taxon>
        <taxon>Chlorophyceae</taxon>
        <taxon>CS clade</taxon>
        <taxon>Chlamydomonadales</taxon>
        <taxon>Chlamydomonadaceae</taxon>
        <taxon>Chlamydomonas</taxon>
    </lineage>
</organism>
<dbReference type="STRING" id="1157962.A0A250X9M7"/>
<protein>
    <submittedName>
        <fullName evidence="3">Uncharacterized protein</fullName>
    </submittedName>
</protein>
<comment type="caution">
    <text evidence="3">The sequence shown here is derived from an EMBL/GenBank/DDBJ whole genome shotgun (WGS) entry which is preliminary data.</text>
</comment>
<evidence type="ECO:0000313" key="3">
    <source>
        <dbReference type="EMBL" id="GAX79813.1"/>
    </source>
</evidence>
<evidence type="ECO:0000256" key="1">
    <source>
        <dbReference type="SAM" id="Coils"/>
    </source>
</evidence>
<feature type="coiled-coil region" evidence="1">
    <location>
        <begin position="495"/>
        <end position="522"/>
    </location>
</feature>
<reference evidence="3 4" key="1">
    <citation type="submission" date="2017-08" db="EMBL/GenBank/DDBJ databases">
        <title>Acidophilic green algal genome provides insights into adaptation to an acidic environment.</title>
        <authorList>
            <person name="Hirooka S."/>
            <person name="Hirose Y."/>
            <person name="Kanesaki Y."/>
            <person name="Higuchi S."/>
            <person name="Fujiwara T."/>
            <person name="Onuma R."/>
            <person name="Era A."/>
            <person name="Ohbayashi R."/>
            <person name="Uzuka A."/>
            <person name="Nozaki H."/>
            <person name="Yoshikawa H."/>
            <person name="Miyagishima S.Y."/>
        </authorList>
    </citation>
    <scope>NUCLEOTIDE SEQUENCE [LARGE SCALE GENOMIC DNA]</scope>
    <source>
        <strain evidence="3 4">NIES-2499</strain>
    </source>
</reference>
<keyword evidence="1" id="KW-0175">Coiled coil</keyword>
<proteinExistence type="predicted"/>
<gene>
    <name evidence="3" type="ORF">CEUSTIGMA_g7253.t1</name>
</gene>
<keyword evidence="4" id="KW-1185">Reference proteome</keyword>
<accession>A0A250X9M7</accession>
<feature type="region of interest" description="Disordered" evidence="2">
    <location>
        <begin position="729"/>
        <end position="783"/>
    </location>
</feature>
<evidence type="ECO:0000313" key="4">
    <source>
        <dbReference type="Proteomes" id="UP000232323"/>
    </source>
</evidence>
<dbReference type="AlphaFoldDB" id="A0A250X9M7"/>
<evidence type="ECO:0000256" key="2">
    <source>
        <dbReference type="SAM" id="MobiDB-lite"/>
    </source>
</evidence>
<dbReference type="OrthoDB" id="535728at2759"/>